<comment type="subcellular location">
    <subcellularLocation>
        <location evidence="1">Cell membrane</location>
        <topology evidence="1">Multi-pass membrane protein</topology>
    </subcellularLocation>
</comment>
<dbReference type="Proteomes" id="UP000593567">
    <property type="component" value="Unassembled WGS sequence"/>
</dbReference>
<name>A0A7J7JSM5_BUGNE</name>
<dbReference type="GO" id="GO:0005886">
    <property type="term" value="C:plasma membrane"/>
    <property type="evidence" value="ECO:0007669"/>
    <property type="project" value="UniProtKB-SubCell"/>
</dbReference>
<keyword evidence="4 9" id="KW-0812">Transmembrane</keyword>
<evidence type="ECO:0000256" key="1">
    <source>
        <dbReference type="ARBA" id="ARBA00004651"/>
    </source>
</evidence>
<dbReference type="OrthoDB" id="5867527at2759"/>
<reference evidence="10" key="1">
    <citation type="submission" date="2020-06" db="EMBL/GenBank/DDBJ databases">
        <title>Draft genome of Bugula neritina, a colonial animal packing powerful symbionts and potential medicines.</title>
        <authorList>
            <person name="Rayko M."/>
        </authorList>
    </citation>
    <scope>NUCLEOTIDE SEQUENCE [LARGE SCALE GENOMIC DNA]</scope>
    <source>
        <strain evidence="10">Kwan_BN1</strain>
    </source>
</reference>
<keyword evidence="5 9" id="KW-1133">Transmembrane helix</keyword>
<comment type="caution">
    <text evidence="10">The sequence shown here is derived from an EMBL/GenBank/DDBJ whole genome shotgun (WGS) entry which is preliminary data.</text>
</comment>
<evidence type="ECO:0000256" key="5">
    <source>
        <dbReference type="ARBA" id="ARBA00022989"/>
    </source>
</evidence>
<evidence type="ECO:0000256" key="4">
    <source>
        <dbReference type="ARBA" id="ARBA00022692"/>
    </source>
</evidence>
<feature type="transmembrane region" description="Helical" evidence="9">
    <location>
        <begin position="179"/>
        <end position="206"/>
    </location>
</feature>
<evidence type="ECO:0000313" key="10">
    <source>
        <dbReference type="EMBL" id="KAF6029349.1"/>
    </source>
</evidence>
<sequence>MDEKMMEVDPQQPRRHSSTRLQRIEKLIWDINHTDLLLYLVTPIILVISVIVLTCVSPSQSIAASKNHVECWFPAQFSYSWIEYGKSFCLSEHATLYHLDMSQPINTENLTDLNIAEYFDQIDLRTYFATPETPFMKLIIMALLCFAPIVAWRVLAGILDGSEFISNTSSEPNSMFKGLSLILWVCLTKLGSCVVCVLLIINMLNLQASNNKTATNLSSPPIQGQDPSVLVLCQMKVLFFAYQIQTYNTQCLITQEMVVPDDSLYFIAGPLLKSVLIWVYGVTIAISVNAVCALAISLMCFFKSYRLYFIKSKVEKQDMKKYCAVDYGLGVSGVMVASLGARNGGSHQVRDLIQQLCDDITSY</sequence>
<dbReference type="EMBL" id="VXIV02001824">
    <property type="protein sequence ID" value="KAF6029349.1"/>
    <property type="molecule type" value="Genomic_DNA"/>
</dbReference>
<feature type="transmembrane region" description="Helical" evidence="9">
    <location>
        <begin position="138"/>
        <end position="159"/>
    </location>
</feature>
<evidence type="ECO:0000256" key="3">
    <source>
        <dbReference type="ARBA" id="ARBA00022475"/>
    </source>
</evidence>
<organism evidence="10 11">
    <name type="scientific">Bugula neritina</name>
    <name type="common">Brown bryozoan</name>
    <name type="synonym">Sertularia neritina</name>
    <dbReference type="NCBI Taxonomy" id="10212"/>
    <lineage>
        <taxon>Eukaryota</taxon>
        <taxon>Metazoa</taxon>
        <taxon>Spiralia</taxon>
        <taxon>Lophotrochozoa</taxon>
        <taxon>Bryozoa</taxon>
        <taxon>Gymnolaemata</taxon>
        <taxon>Cheilostomatida</taxon>
        <taxon>Flustrina</taxon>
        <taxon>Buguloidea</taxon>
        <taxon>Bugulidae</taxon>
        <taxon>Bugula</taxon>
    </lineage>
</organism>
<evidence type="ECO:0000313" key="11">
    <source>
        <dbReference type="Proteomes" id="UP000593567"/>
    </source>
</evidence>
<dbReference type="AlphaFoldDB" id="A0A7J7JSM5"/>
<accession>A0A7J7JSM5</accession>
<dbReference type="InterPro" id="IPR000990">
    <property type="entry name" value="Innexin"/>
</dbReference>
<keyword evidence="8" id="KW-0407">Ion channel</keyword>
<evidence type="ECO:0000256" key="2">
    <source>
        <dbReference type="ARBA" id="ARBA00022448"/>
    </source>
</evidence>
<keyword evidence="2" id="KW-0813">Transport</keyword>
<keyword evidence="6" id="KW-0406">Ion transport</keyword>
<dbReference type="Pfam" id="PF00876">
    <property type="entry name" value="Innexin"/>
    <property type="match status" value="1"/>
</dbReference>
<gene>
    <name evidence="10" type="ORF">EB796_012354</name>
</gene>
<feature type="transmembrane region" description="Helical" evidence="9">
    <location>
        <begin position="277"/>
        <end position="302"/>
    </location>
</feature>
<keyword evidence="3" id="KW-1003">Cell membrane</keyword>
<evidence type="ECO:0000256" key="8">
    <source>
        <dbReference type="ARBA" id="ARBA00023303"/>
    </source>
</evidence>
<proteinExistence type="predicted"/>
<keyword evidence="7 9" id="KW-0472">Membrane</keyword>
<dbReference type="GO" id="GO:0034220">
    <property type="term" value="P:monoatomic ion transmembrane transport"/>
    <property type="evidence" value="ECO:0007669"/>
    <property type="project" value="UniProtKB-KW"/>
</dbReference>
<feature type="transmembrane region" description="Helical" evidence="9">
    <location>
        <begin position="36"/>
        <end position="56"/>
    </location>
</feature>
<evidence type="ECO:0000256" key="6">
    <source>
        <dbReference type="ARBA" id="ARBA00023065"/>
    </source>
</evidence>
<evidence type="ECO:0000256" key="7">
    <source>
        <dbReference type="ARBA" id="ARBA00023136"/>
    </source>
</evidence>
<protein>
    <submittedName>
        <fullName evidence="10">Uncharacterized protein</fullName>
    </submittedName>
</protein>
<keyword evidence="11" id="KW-1185">Reference proteome</keyword>
<evidence type="ECO:0000256" key="9">
    <source>
        <dbReference type="SAM" id="Phobius"/>
    </source>
</evidence>